<dbReference type="PANTHER" id="PTHR30176:SF3">
    <property type="entry name" value="FERREDOXIN-TYPE PROTEIN NAPH"/>
    <property type="match status" value="1"/>
</dbReference>
<dbReference type="InterPro" id="IPR017900">
    <property type="entry name" value="4Fe4S_Fe_S_CS"/>
</dbReference>
<organism evidence="9 10">
    <name type="scientific">Aquimarina brevivitae</name>
    <dbReference type="NCBI Taxonomy" id="323412"/>
    <lineage>
        <taxon>Bacteria</taxon>
        <taxon>Pseudomonadati</taxon>
        <taxon>Bacteroidota</taxon>
        <taxon>Flavobacteriia</taxon>
        <taxon>Flavobacteriales</taxon>
        <taxon>Flavobacteriaceae</taxon>
        <taxon>Aquimarina</taxon>
    </lineage>
</organism>
<evidence type="ECO:0000313" key="10">
    <source>
        <dbReference type="Proteomes" id="UP000292262"/>
    </source>
</evidence>
<feature type="transmembrane region" description="Helical" evidence="7">
    <location>
        <begin position="94"/>
        <end position="113"/>
    </location>
</feature>
<keyword evidence="3" id="KW-0479">Metal-binding</keyword>
<dbReference type="SUPFAM" id="SSF54862">
    <property type="entry name" value="4Fe-4S ferredoxins"/>
    <property type="match status" value="1"/>
</dbReference>
<feature type="domain" description="4Fe-4S ferredoxin-type" evidence="8">
    <location>
        <begin position="472"/>
        <end position="501"/>
    </location>
</feature>
<evidence type="ECO:0000259" key="8">
    <source>
        <dbReference type="PROSITE" id="PS51379"/>
    </source>
</evidence>
<keyword evidence="5" id="KW-0408">Iron</keyword>
<evidence type="ECO:0000256" key="2">
    <source>
        <dbReference type="ARBA" id="ARBA00022485"/>
    </source>
</evidence>
<evidence type="ECO:0000256" key="4">
    <source>
        <dbReference type="ARBA" id="ARBA00022982"/>
    </source>
</evidence>
<evidence type="ECO:0000256" key="3">
    <source>
        <dbReference type="ARBA" id="ARBA00022723"/>
    </source>
</evidence>
<evidence type="ECO:0000256" key="6">
    <source>
        <dbReference type="ARBA" id="ARBA00023014"/>
    </source>
</evidence>
<dbReference type="EMBL" id="SGXE01000001">
    <property type="protein sequence ID" value="RZS99764.1"/>
    <property type="molecule type" value="Genomic_DNA"/>
</dbReference>
<reference evidence="9 10" key="1">
    <citation type="submission" date="2019-02" db="EMBL/GenBank/DDBJ databases">
        <title>Genomic Encyclopedia of Type Strains, Phase IV (KMG-IV): sequencing the most valuable type-strain genomes for metagenomic binning, comparative biology and taxonomic classification.</title>
        <authorList>
            <person name="Goeker M."/>
        </authorList>
    </citation>
    <scope>NUCLEOTIDE SEQUENCE [LARGE SCALE GENOMIC DNA]</scope>
    <source>
        <strain evidence="9 10">DSM 17196</strain>
    </source>
</reference>
<feature type="transmembrane region" description="Helical" evidence="7">
    <location>
        <begin position="25"/>
        <end position="44"/>
    </location>
</feature>
<feature type="transmembrane region" description="Helical" evidence="7">
    <location>
        <begin position="397"/>
        <end position="415"/>
    </location>
</feature>
<keyword evidence="7" id="KW-1133">Transmembrane helix</keyword>
<keyword evidence="7" id="KW-0472">Membrane</keyword>
<evidence type="ECO:0000256" key="5">
    <source>
        <dbReference type="ARBA" id="ARBA00023004"/>
    </source>
</evidence>
<evidence type="ECO:0000256" key="7">
    <source>
        <dbReference type="SAM" id="Phobius"/>
    </source>
</evidence>
<dbReference type="RefSeq" id="WP_130285582.1">
    <property type="nucleotide sequence ID" value="NZ_SGXE01000001.1"/>
</dbReference>
<proteinExistence type="predicted"/>
<keyword evidence="7" id="KW-0812">Transmembrane</keyword>
<feature type="transmembrane region" description="Helical" evidence="7">
    <location>
        <begin position="226"/>
        <end position="252"/>
    </location>
</feature>
<dbReference type="GO" id="GO:0051539">
    <property type="term" value="F:4 iron, 4 sulfur cluster binding"/>
    <property type="evidence" value="ECO:0007669"/>
    <property type="project" value="UniProtKB-KW"/>
</dbReference>
<dbReference type="InterPro" id="IPR017896">
    <property type="entry name" value="4Fe4S_Fe-S-bd"/>
</dbReference>
<feature type="transmembrane region" description="Helical" evidence="7">
    <location>
        <begin position="148"/>
        <end position="168"/>
    </location>
</feature>
<comment type="caution">
    <text evidence="9">The sequence shown here is derived from an EMBL/GenBank/DDBJ whole genome shotgun (WGS) entry which is preliminary data.</text>
</comment>
<keyword evidence="4" id="KW-0249">Electron transport</keyword>
<keyword evidence="10" id="KW-1185">Reference proteome</keyword>
<gene>
    <name evidence="9" type="ORF">EV197_0990</name>
</gene>
<feature type="domain" description="4Fe-4S ferredoxin-type" evidence="8">
    <location>
        <begin position="441"/>
        <end position="469"/>
    </location>
</feature>
<dbReference type="AlphaFoldDB" id="A0A4Q7PGW7"/>
<feature type="transmembrane region" description="Helical" evidence="7">
    <location>
        <begin position="328"/>
        <end position="347"/>
    </location>
</feature>
<dbReference type="PANTHER" id="PTHR30176">
    <property type="entry name" value="FERREDOXIN-TYPE PROTEIN NAPH"/>
    <property type="match status" value="1"/>
</dbReference>
<dbReference type="OrthoDB" id="9806398at2"/>
<protein>
    <submittedName>
        <fullName evidence="9">4Fe-4S binding protein</fullName>
    </submittedName>
</protein>
<dbReference type="GO" id="GO:0005886">
    <property type="term" value="C:plasma membrane"/>
    <property type="evidence" value="ECO:0007669"/>
    <property type="project" value="TreeGrafter"/>
</dbReference>
<dbReference type="Pfam" id="PF13187">
    <property type="entry name" value="Fer4_9"/>
    <property type="match status" value="1"/>
</dbReference>
<feature type="transmembrane region" description="Helical" evidence="7">
    <location>
        <begin position="359"/>
        <end position="377"/>
    </location>
</feature>
<dbReference type="Proteomes" id="UP000292262">
    <property type="component" value="Unassembled WGS sequence"/>
</dbReference>
<dbReference type="GO" id="GO:0046872">
    <property type="term" value="F:metal ion binding"/>
    <property type="evidence" value="ECO:0007669"/>
    <property type="project" value="UniProtKB-KW"/>
</dbReference>
<name>A0A4Q7PGW7_9FLAO</name>
<evidence type="ECO:0000256" key="1">
    <source>
        <dbReference type="ARBA" id="ARBA00022448"/>
    </source>
</evidence>
<feature type="transmembrane region" description="Helical" evidence="7">
    <location>
        <begin position="180"/>
        <end position="206"/>
    </location>
</feature>
<dbReference type="PROSITE" id="PS51379">
    <property type="entry name" value="4FE4S_FER_2"/>
    <property type="match status" value="2"/>
</dbReference>
<keyword evidence="2" id="KW-0004">4Fe-4S</keyword>
<dbReference type="Gene3D" id="3.30.70.20">
    <property type="match status" value="1"/>
</dbReference>
<feature type="transmembrane region" description="Helical" evidence="7">
    <location>
        <begin position="295"/>
        <end position="316"/>
    </location>
</feature>
<feature type="transmembrane region" description="Helical" evidence="7">
    <location>
        <begin position="50"/>
        <end position="73"/>
    </location>
</feature>
<evidence type="ECO:0000313" key="9">
    <source>
        <dbReference type="EMBL" id="RZS99764.1"/>
    </source>
</evidence>
<dbReference type="Pfam" id="PF12801">
    <property type="entry name" value="Fer4_5"/>
    <property type="match status" value="2"/>
</dbReference>
<keyword evidence="1" id="KW-0813">Transport</keyword>
<dbReference type="InterPro" id="IPR051684">
    <property type="entry name" value="Electron_Trans/Redox"/>
</dbReference>
<dbReference type="PROSITE" id="PS00198">
    <property type="entry name" value="4FE4S_FER_1"/>
    <property type="match status" value="1"/>
</dbReference>
<sequence length="527" mass="58893">MNTKIDHSLSLASPEPKGLSTIQKIAVAVGIAGLIILLLAVFNVDFPNRAIALTLSLILITIGTVLFSNNAYLTTSEGIKNDGVWFKSISSRGLLGWIAGVALTGFYIILYFYPQFLGQTAADKPNTGLIALFDPLSYLLKGQPASQWFVYGTLYTVAILVFGYKFLLKYRHNRYQQLRTVSVMFFQLGFAFLIPEFMQALNYPYYDFKNMWPLNYYFFYDWNINGFLNSGTVGFAMLLFGILSIFVISPFLTYKYGKRWYCSWVCGCGGLAETAGDSFRQLSSKKLAAWKFERWSIHTVLVFAVVMTIAVLYSYIGKNPEKSFMTKTQFVWGVVTFLSLLFAVIMIYRRNRLDKDAKFAGGAVLLTIVGVLLMNHFSEGNSIFFVKDYKLQKAYGFAIGSIFSGVIGTGFYPILGNRVWCRFGCPMAAILGAQQRLFSKFRITTNGGQCISCGNCSTYCEMGIDVRAYAQKGENIVRSSCVGCGICAAVCPRGVLKLENDQLEGRINSNEILLGNDVNLMDYVNNK</sequence>
<keyword evidence="6" id="KW-0411">Iron-sulfur</keyword>
<accession>A0A4Q7PGW7</accession>